<dbReference type="EMBL" id="KI670528">
    <property type="protein sequence ID" value="ETL49863.1"/>
    <property type="molecule type" value="Genomic_DNA"/>
</dbReference>
<dbReference type="AlphaFoldDB" id="W2JW30"/>
<organism evidence="2 3">
    <name type="scientific">Phytophthora nicotianae</name>
    <name type="common">Potato buckeye rot agent</name>
    <name type="synonym">Phytophthora parasitica</name>
    <dbReference type="NCBI Taxonomy" id="4792"/>
    <lineage>
        <taxon>Eukaryota</taxon>
        <taxon>Sar</taxon>
        <taxon>Stramenopiles</taxon>
        <taxon>Oomycota</taxon>
        <taxon>Peronosporomycetes</taxon>
        <taxon>Peronosporales</taxon>
        <taxon>Peronosporaceae</taxon>
        <taxon>Phytophthora</taxon>
    </lineage>
</organism>
<dbReference type="Proteomes" id="UP000053236">
    <property type="component" value="Unassembled WGS sequence"/>
</dbReference>
<evidence type="ECO:0000313" key="2">
    <source>
        <dbReference type="EMBL" id="ETL49863.1"/>
    </source>
</evidence>
<accession>W2JW30</accession>
<dbReference type="EMBL" id="KI684057">
    <property type="protein sequence ID" value="ETK96499.1"/>
    <property type="molecule type" value="Genomic_DNA"/>
</dbReference>
<reference evidence="1" key="1">
    <citation type="submission" date="2013-11" db="EMBL/GenBank/DDBJ databases">
        <title>The Genome Sequence of Phytophthora parasitica CJ02B3.</title>
        <authorList>
            <consortium name="The Broad Institute Genomics Platform"/>
            <person name="Russ C."/>
            <person name="Tyler B."/>
            <person name="Panabieres F."/>
            <person name="Shan W."/>
            <person name="Tripathy S."/>
            <person name="Grunwald N."/>
            <person name="Machado M."/>
            <person name="Johnson C.S."/>
            <person name="Arredondo F."/>
            <person name="Hong C."/>
            <person name="Coffey M."/>
            <person name="Young S.K."/>
            <person name="Zeng Q."/>
            <person name="Gargeya S."/>
            <person name="Fitzgerald M."/>
            <person name="Abouelleil A."/>
            <person name="Alvarado L."/>
            <person name="Chapman S.B."/>
            <person name="Gainer-Dewar J."/>
            <person name="Goldberg J."/>
            <person name="Griggs A."/>
            <person name="Gujja S."/>
            <person name="Hansen M."/>
            <person name="Howarth C."/>
            <person name="Imamovic A."/>
            <person name="Ireland A."/>
            <person name="Larimer J."/>
            <person name="McCowan C."/>
            <person name="Murphy C."/>
            <person name="Pearson M."/>
            <person name="Poon T.W."/>
            <person name="Priest M."/>
            <person name="Roberts A."/>
            <person name="Saif S."/>
            <person name="Shea T."/>
            <person name="Sykes S."/>
            <person name="Wortman J."/>
            <person name="Nusbaum C."/>
            <person name="Birren B."/>
        </authorList>
    </citation>
    <scope>NUCLEOTIDE SEQUENCE [LARGE SCALE GENOMIC DNA]</scope>
    <source>
        <strain evidence="1">CJ02B3</strain>
    </source>
</reference>
<reference evidence="2 3" key="2">
    <citation type="submission" date="2013-11" db="EMBL/GenBank/DDBJ databases">
        <title>The Genome Sequence of Phytophthora parasitica CJ05E6.</title>
        <authorList>
            <consortium name="The Broad Institute Genomics Platform"/>
            <person name="Russ C."/>
            <person name="Tyler B."/>
            <person name="Panabieres F."/>
            <person name="Shan W."/>
            <person name="Tripathy S."/>
            <person name="Grunwald N."/>
            <person name="Machado M."/>
            <person name="Johnson C.S."/>
            <person name="Arredondo F."/>
            <person name="Hong C."/>
            <person name="Coffey M."/>
            <person name="Young S.K."/>
            <person name="Zeng Q."/>
            <person name="Gargeya S."/>
            <person name="Fitzgerald M."/>
            <person name="Abouelleil A."/>
            <person name="Alvarado L."/>
            <person name="Chapman S.B."/>
            <person name="Gainer-Dewar J."/>
            <person name="Goldberg J."/>
            <person name="Griggs A."/>
            <person name="Gujja S."/>
            <person name="Hansen M."/>
            <person name="Howarth C."/>
            <person name="Imamovic A."/>
            <person name="Ireland A."/>
            <person name="Larimer J."/>
            <person name="McCowan C."/>
            <person name="Murphy C."/>
            <person name="Pearson M."/>
            <person name="Poon T.W."/>
            <person name="Priest M."/>
            <person name="Roberts A."/>
            <person name="Saif S."/>
            <person name="Shea T."/>
            <person name="Sykes S."/>
            <person name="Wortman J."/>
            <person name="Nusbaum C."/>
            <person name="Birren B."/>
        </authorList>
    </citation>
    <scope>NUCLEOTIDE SEQUENCE [LARGE SCALE GENOMIC DNA]</scope>
    <source>
        <strain evidence="2 3">CJ05E6</strain>
    </source>
</reference>
<dbReference type="VEuPathDB" id="FungiDB:PPTG_20784"/>
<name>W2JW30_PHYNI</name>
<protein>
    <submittedName>
        <fullName evidence="2">Uncharacterized protein</fullName>
    </submittedName>
</protein>
<sequence>YAWMFRVQRYFFNMQQQERLSRLVYLAIRRVVPEKFLHYLDRTVALPARNDHNKFDEIFEDVETMGGRRRQALK</sequence>
<feature type="non-terminal residue" evidence="2">
    <location>
        <position position="1"/>
    </location>
</feature>
<gene>
    <name evidence="1" type="ORF">L915_00798</name>
    <name evidence="2" type="ORF">L916_00788</name>
</gene>
<dbReference type="Proteomes" id="UP000053864">
    <property type="component" value="Unassembled WGS sequence"/>
</dbReference>
<evidence type="ECO:0000313" key="3">
    <source>
        <dbReference type="Proteomes" id="UP000053864"/>
    </source>
</evidence>
<proteinExistence type="predicted"/>
<evidence type="ECO:0000313" key="1">
    <source>
        <dbReference type="EMBL" id="ETK96499.1"/>
    </source>
</evidence>